<comment type="caution">
    <text evidence="18">The sequence shown here is derived from an EMBL/GenBank/DDBJ whole genome shotgun (WGS) entry which is preliminary data.</text>
</comment>
<keyword evidence="10 14" id="KW-0012">Acyltransferase</keyword>
<evidence type="ECO:0000256" key="10">
    <source>
        <dbReference type="ARBA" id="ARBA00023315"/>
    </source>
</evidence>
<dbReference type="Pfam" id="PF02801">
    <property type="entry name" value="Ketoacyl-synt_C"/>
    <property type="match status" value="1"/>
</dbReference>
<dbReference type="UniPathway" id="UPA00094"/>
<dbReference type="GO" id="GO:0004315">
    <property type="term" value="F:3-oxoacyl-[acyl-carrier-protein] synthase activity"/>
    <property type="evidence" value="ECO:0007669"/>
    <property type="project" value="UniProtKB-EC"/>
</dbReference>
<evidence type="ECO:0000256" key="7">
    <source>
        <dbReference type="ARBA" id="ARBA00022832"/>
    </source>
</evidence>
<evidence type="ECO:0000313" key="18">
    <source>
        <dbReference type="EMBL" id="RNE62394.1"/>
    </source>
</evidence>
<keyword evidence="7" id="KW-0276">Fatty acid metabolism</keyword>
<evidence type="ECO:0000256" key="12">
    <source>
        <dbReference type="ARBA" id="ARBA00047318"/>
    </source>
</evidence>
<name>A0A3M8LCK3_9MICO</name>
<reference evidence="18 19" key="1">
    <citation type="submission" date="2018-11" db="EMBL/GenBank/DDBJ databases">
        <title>Cryobacterium sp. nov., isolated from rhizosphere soil of lettuce.</title>
        <authorList>
            <person name="Wang Y."/>
        </authorList>
    </citation>
    <scope>NUCLEOTIDE SEQUENCE [LARGE SCALE GENOMIC DNA]</scope>
    <source>
        <strain evidence="18 19">NEAU-85</strain>
    </source>
</reference>
<evidence type="ECO:0000256" key="3">
    <source>
        <dbReference type="ARBA" id="ARBA00012356"/>
    </source>
</evidence>
<dbReference type="InterPro" id="IPR014031">
    <property type="entry name" value="Ketoacyl_synth_C"/>
</dbReference>
<evidence type="ECO:0000256" key="16">
    <source>
        <dbReference type="RuleBase" id="RU003694"/>
    </source>
</evidence>
<dbReference type="InterPro" id="IPR020841">
    <property type="entry name" value="PKS_Beta-ketoAc_synthase_dom"/>
</dbReference>
<dbReference type="RefSeq" id="WP_123045841.1">
    <property type="nucleotide sequence ID" value="NZ_RDSR01000011.1"/>
</dbReference>
<keyword evidence="19" id="KW-1185">Reference proteome</keyword>
<dbReference type="GO" id="GO:0006633">
    <property type="term" value="P:fatty acid biosynthetic process"/>
    <property type="evidence" value="ECO:0007669"/>
    <property type="project" value="UniProtKB-UniPathway"/>
</dbReference>
<evidence type="ECO:0000256" key="8">
    <source>
        <dbReference type="ARBA" id="ARBA00023098"/>
    </source>
</evidence>
<keyword evidence="5 14" id="KW-0444">Lipid biosynthesis</keyword>
<feature type="active site" description="For beta-ketoacyl synthase activity" evidence="15">
    <location>
        <position position="162"/>
    </location>
</feature>
<keyword evidence="6 14" id="KW-0808">Transferase</keyword>
<dbReference type="InterPro" id="IPR016039">
    <property type="entry name" value="Thiolase-like"/>
</dbReference>
<dbReference type="Proteomes" id="UP000279859">
    <property type="component" value="Unassembled WGS sequence"/>
</dbReference>
<dbReference type="CDD" id="cd00834">
    <property type="entry name" value="KAS_I_II"/>
    <property type="match status" value="1"/>
</dbReference>
<dbReference type="PANTHER" id="PTHR11712">
    <property type="entry name" value="POLYKETIDE SYNTHASE-RELATED"/>
    <property type="match status" value="1"/>
</dbReference>
<dbReference type="InterPro" id="IPR000794">
    <property type="entry name" value="Beta-ketoacyl_synthase"/>
</dbReference>
<dbReference type="SUPFAM" id="SSF53901">
    <property type="entry name" value="Thiolase-like"/>
    <property type="match status" value="2"/>
</dbReference>
<protein>
    <recommendedName>
        <fullName evidence="4 14">3-oxoacyl-[acyl-carrier-protein] synthase 2</fullName>
        <ecNumber evidence="3 14">2.3.1.179</ecNumber>
    </recommendedName>
</protein>
<keyword evidence="9 14" id="KW-0275">Fatty acid biosynthesis</keyword>
<gene>
    <name evidence="18" type="ORF">EEJ31_08315</name>
</gene>
<comment type="similarity">
    <text evidence="2 14 16">Belongs to the thiolase-like superfamily. Beta-ketoacyl-ACP synthases family.</text>
</comment>
<organism evidence="18 19">
    <name type="scientific">Cryobacterium tepidiphilum</name>
    <dbReference type="NCBI Taxonomy" id="2486026"/>
    <lineage>
        <taxon>Bacteria</taxon>
        <taxon>Bacillati</taxon>
        <taxon>Actinomycetota</taxon>
        <taxon>Actinomycetes</taxon>
        <taxon>Micrococcales</taxon>
        <taxon>Microbacteriaceae</taxon>
        <taxon>Cryobacterium</taxon>
    </lineage>
</organism>
<comment type="function">
    <text evidence="11 14">Involved in the type II fatty acid elongation cycle. Catalyzes the elongation of a wide range of acyl-ACP by the addition of two carbons from malonyl-ACP to an acyl acceptor. Can efficiently catalyze the conversion of palmitoleoyl-ACP (cis-hexadec-9-enoyl-ACP) to cis-vaccenoyl-ACP (cis-octadec-11-enoyl-ACP), an essential step in the thermal regulation of fatty acid composition.</text>
</comment>
<evidence type="ECO:0000256" key="5">
    <source>
        <dbReference type="ARBA" id="ARBA00022516"/>
    </source>
</evidence>
<evidence type="ECO:0000256" key="9">
    <source>
        <dbReference type="ARBA" id="ARBA00023160"/>
    </source>
</evidence>
<dbReference type="FunFam" id="3.40.47.10:FF:000018">
    <property type="entry name" value="3-oxoacyl-[acyl-carrier-protein] synthase 2"/>
    <property type="match status" value="1"/>
</dbReference>
<dbReference type="PIRSF" id="PIRSF000447">
    <property type="entry name" value="KAS_II"/>
    <property type="match status" value="1"/>
</dbReference>
<dbReference type="AlphaFoldDB" id="A0A3M8LCK3"/>
<dbReference type="EC" id="2.3.1.179" evidence="3 14"/>
<evidence type="ECO:0000256" key="14">
    <source>
        <dbReference type="PIRNR" id="PIRNR000447"/>
    </source>
</evidence>
<comment type="pathway">
    <text evidence="1 14">Lipid metabolism; fatty acid biosynthesis.</text>
</comment>
<dbReference type="GO" id="GO:0005829">
    <property type="term" value="C:cytosol"/>
    <property type="evidence" value="ECO:0007669"/>
    <property type="project" value="TreeGrafter"/>
</dbReference>
<dbReference type="OrthoDB" id="9808669at2"/>
<comment type="catalytic activity">
    <reaction evidence="12 14">
        <text>(9Z)-hexadecenoyl-[ACP] + malonyl-[ACP] + H(+) = 3-oxo-(11Z)-octadecenoyl-[ACP] + holo-[ACP] + CO2</text>
        <dbReference type="Rhea" id="RHEA:55040"/>
        <dbReference type="Rhea" id="RHEA-COMP:9623"/>
        <dbReference type="Rhea" id="RHEA-COMP:9685"/>
        <dbReference type="Rhea" id="RHEA-COMP:10800"/>
        <dbReference type="Rhea" id="RHEA-COMP:14074"/>
        <dbReference type="ChEBI" id="CHEBI:15378"/>
        <dbReference type="ChEBI" id="CHEBI:16526"/>
        <dbReference type="ChEBI" id="CHEBI:64479"/>
        <dbReference type="ChEBI" id="CHEBI:78449"/>
        <dbReference type="ChEBI" id="CHEBI:83989"/>
        <dbReference type="ChEBI" id="CHEBI:138538"/>
        <dbReference type="EC" id="2.3.1.179"/>
    </reaction>
</comment>
<accession>A0A3M8LCK3</accession>
<evidence type="ECO:0000256" key="4">
    <source>
        <dbReference type="ARBA" id="ARBA00014657"/>
    </source>
</evidence>
<dbReference type="InterPro" id="IPR014030">
    <property type="entry name" value="Ketoacyl_synth_N"/>
</dbReference>
<evidence type="ECO:0000259" key="17">
    <source>
        <dbReference type="PROSITE" id="PS52004"/>
    </source>
</evidence>
<dbReference type="EMBL" id="RDSR01000011">
    <property type="protein sequence ID" value="RNE62394.1"/>
    <property type="molecule type" value="Genomic_DNA"/>
</dbReference>
<dbReference type="Pfam" id="PF00109">
    <property type="entry name" value="ketoacyl-synt"/>
    <property type="match status" value="1"/>
</dbReference>
<dbReference type="Gene3D" id="3.40.47.10">
    <property type="match status" value="2"/>
</dbReference>
<evidence type="ECO:0000256" key="1">
    <source>
        <dbReference type="ARBA" id="ARBA00005194"/>
    </source>
</evidence>
<dbReference type="PROSITE" id="PS52004">
    <property type="entry name" value="KS3_2"/>
    <property type="match status" value="1"/>
</dbReference>
<evidence type="ECO:0000256" key="11">
    <source>
        <dbReference type="ARBA" id="ARBA00024006"/>
    </source>
</evidence>
<evidence type="ECO:0000256" key="13">
    <source>
        <dbReference type="ARBA" id="ARBA00047659"/>
    </source>
</evidence>
<proteinExistence type="inferred from homology"/>
<evidence type="ECO:0000256" key="6">
    <source>
        <dbReference type="ARBA" id="ARBA00022679"/>
    </source>
</evidence>
<dbReference type="NCBIfam" id="NF005589">
    <property type="entry name" value="PRK07314.1"/>
    <property type="match status" value="1"/>
</dbReference>
<sequence length="411" mass="42450">MTKKIVITGLGATSPLGGNGPDTWNALLAGASGASTLEQDWVAETQLPITFAAQAKVPAADVLDRREVKRLDPSSQFALIAGREAWADAGAPEVEPERLAVDWSTGIGGVWTLLDAWDTLRERGPRRVLPMTVPMLMPNGPGAAIGMDLHARAGIRTVVSACASSTEAVANAYDRLQQGLADVVIAGGSEAAIHPLPIASFAAMQALSKRNDTPATASRPYDVTRDGFVLGEGAAALVIETEEHAKARGARIYAELLGGAVTSDAYHITAPDPEGSAAARAMVAAVSQAGADLRDVAHINAHATSTPVGDIAEYNALRRVFGDLLDGIPVSATKASTGHLLGGAGAIEAFFTVKALAERVAPPTINLTEQDPEIPLDVVTSPRALPAGDLLAISNSFGFGGHNAVVAFRSV</sequence>
<evidence type="ECO:0000256" key="2">
    <source>
        <dbReference type="ARBA" id="ARBA00008467"/>
    </source>
</evidence>
<comment type="catalytic activity">
    <reaction evidence="13 14">
        <text>a fatty acyl-[ACP] + malonyl-[ACP] + H(+) = a 3-oxoacyl-[ACP] + holo-[ACP] + CO2</text>
        <dbReference type="Rhea" id="RHEA:22836"/>
        <dbReference type="Rhea" id="RHEA-COMP:9623"/>
        <dbReference type="Rhea" id="RHEA-COMP:9685"/>
        <dbReference type="Rhea" id="RHEA-COMP:9916"/>
        <dbReference type="Rhea" id="RHEA-COMP:14125"/>
        <dbReference type="ChEBI" id="CHEBI:15378"/>
        <dbReference type="ChEBI" id="CHEBI:16526"/>
        <dbReference type="ChEBI" id="CHEBI:64479"/>
        <dbReference type="ChEBI" id="CHEBI:78449"/>
        <dbReference type="ChEBI" id="CHEBI:78776"/>
        <dbReference type="ChEBI" id="CHEBI:138651"/>
    </reaction>
</comment>
<evidence type="ECO:0000256" key="15">
    <source>
        <dbReference type="PIRSR" id="PIRSR000447-1"/>
    </source>
</evidence>
<dbReference type="InterPro" id="IPR017568">
    <property type="entry name" value="3-oxoacyl-ACP_synth-2"/>
</dbReference>
<keyword evidence="8" id="KW-0443">Lipid metabolism</keyword>
<dbReference type="SMART" id="SM00825">
    <property type="entry name" value="PKS_KS"/>
    <property type="match status" value="1"/>
</dbReference>
<evidence type="ECO:0000313" key="19">
    <source>
        <dbReference type="Proteomes" id="UP000279859"/>
    </source>
</evidence>
<dbReference type="PANTHER" id="PTHR11712:SF336">
    <property type="entry name" value="3-OXOACYL-[ACYL-CARRIER-PROTEIN] SYNTHASE, MITOCHONDRIAL"/>
    <property type="match status" value="1"/>
</dbReference>
<feature type="domain" description="Ketosynthase family 3 (KS3)" evidence="17">
    <location>
        <begin position="2"/>
        <end position="410"/>
    </location>
</feature>